<reference evidence="2" key="1">
    <citation type="journal article" date="2023" name="Mol. Phylogenet. Evol.">
        <title>Genome-scale phylogeny and comparative genomics of the fungal order Sordariales.</title>
        <authorList>
            <person name="Hensen N."/>
            <person name="Bonometti L."/>
            <person name="Westerberg I."/>
            <person name="Brannstrom I.O."/>
            <person name="Guillou S."/>
            <person name="Cros-Aarteil S."/>
            <person name="Calhoun S."/>
            <person name="Haridas S."/>
            <person name="Kuo A."/>
            <person name="Mondo S."/>
            <person name="Pangilinan J."/>
            <person name="Riley R."/>
            <person name="LaButti K."/>
            <person name="Andreopoulos B."/>
            <person name="Lipzen A."/>
            <person name="Chen C."/>
            <person name="Yan M."/>
            <person name="Daum C."/>
            <person name="Ng V."/>
            <person name="Clum A."/>
            <person name="Steindorff A."/>
            <person name="Ohm R.A."/>
            <person name="Martin F."/>
            <person name="Silar P."/>
            <person name="Natvig D.O."/>
            <person name="Lalanne C."/>
            <person name="Gautier V."/>
            <person name="Ament-Velasquez S.L."/>
            <person name="Kruys A."/>
            <person name="Hutchinson M.I."/>
            <person name="Powell A.J."/>
            <person name="Barry K."/>
            <person name="Miller A.N."/>
            <person name="Grigoriev I.V."/>
            <person name="Debuchy R."/>
            <person name="Gladieux P."/>
            <person name="Hiltunen Thoren M."/>
            <person name="Johannesson H."/>
        </authorList>
    </citation>
    <scope>NUCLEOTIDE SEQUENCE</scope>
    <source>
        <strain evidence="2">CBS 123565</strain>
    </source>
</reference>
<accession>A0AAN6ZAD4</accession>
<proteinExistence type="predicted"/>
<reference evidence="2" key="2">
    <citation type="submission" date="2023-05" db="EMBL/GenBank/DDBJ databases">
        <authorList>
            <consortium name="Lawrence Berkeley National Laboratory"/>
            <person name="Steindorff A."/>
            <person name="Hensen N."/>
            <person name="Bonometti L."/>
            <person name="Westerberg I."/>
            <person name="Brannstrom I.O."/>
            <person name="Guillou S."/>
            <person name="Cros-Aarteil S."/>
            <person name="Calhoun S."/>
            <person name="Haridas S."/>
            <person name="Kuo A."/>
            <person name="Mondo S."/>
            <person name="Pangilinan J."/>
            <person name="Riley R."/>
            <person name="Labutti K."/>
            <person name="Andreopoulos B."/>
            <person name="Lipzen A."/>
            <person name="Chen C."/>
            <person name="Yanf M."/>
            <person name="Daum C."/>
            <person name="Ng V."/>
            <person name="Clum A."/>
            <person name="Ohm R."/>
            <person name="Martin F."/>
            <person name="Silar P."/>
            <person name="Natvig D."/>
            <person name="Lalanne C."/>
            <person name="Gautier V."/>
            <person name="Ament-Velasquez S.L."/>
            <person name="Kruys A."/>
            <person name="Hutchinson M.I."/>
            <person name="Powell A.J."/>
            <person name="Barry K."/>
            <person name="Miller A.N."/>
            <person name="Grigoriev I.V."/>
            <person name="Debuchy R."/>
            <person name="Gladieux P."/>
            <person name="Thoren M.H."/>
            <person name="Johannesson H."/>
        </authorList>
    </citation>
    <scope>NUCLEOTIDE SEQUENCE</scope>
    <source>
        <strain evidence="2">CBS 123565</strain>
    </source>
</reference>
<evidence type="ECO:0000313" key="3">
    <source>
        <dbReference type="Proteomes" id="UP001304895"/>
    </source>
</evidence>
<dbReference type="EMBL" id="MU853422">
    <property type="protein sequence ID" value="KAK4131750.1"/>
    <property type="molecule type" value="Genomic_DNA"/>
</dbReference>
<dbReference type="Proteomes" id="UP001304895">
    <property type="component" value="Unassembled WGS sequence"/>
</dbReference>
<name>A0AAN6ZAD4_9PEZI</name>
<dbReference type="AlphaFoldDB" id="A0AAN6ZAD4"/>
<feature type="compositionally biased region" description="Low complexity" evidence="1">
    <location>
        <begin position="79"/>
        <end position="90"/>
    </location>
</feature>
<comment type="caution">
    <text evidence="2">The sequence shown here is derived from an EMBL/GenBank/DDBJ whole genome shotgun (WGS) entry which is preliminary data.</text>
</comment>
<organism evidence="2 3">
    <name type="scientific">Trichocladium antarcticum</name>
    <dbReference type="NCBI Taxonomy" id="1450529"/>
    <lineage>
        <taxon>Eukaryota</taxon>
        <taxon>Fungi</taxon>
        <taxon>Dikarya</taxon>
        <taxon>Ascomycota</taxon>
        <taxon>Pezizomycotina</taxon>
        <taxon>Sordariomycetes</taxon>
        <taxon>Sordariomycetidae</taxon>
        <taxon>Sordariales</taxon>
        <taxon>Chaetomiaceae</taxon>
        <taxon>Trichocladium</taxon>
    </lineage>
</organism>
<keyword evidence="3" id="KW-1185">Reference proteome</keyword>
<protein>
    <submittedName>
        <fullName evidence="2">Uncharacterized protein</fullName>
    </submittedName>
</protein>
<gene>
    <name evidence="2" type="ORF">BT67DRAFT_150274</name>
</gene>
<sequence>MIQAGDFPSPQAKTGSSRRIPRPGSGSLGRRSRDSCSRLQESHAPLPAQRSRHRPVWRLPGPSSPLPSPPPGNLQRFNVQPAVRPRPVQPSRRVSSSVAALCDWARTAEPILTFVLRWTTGSRAVLVVLVLGDGAVQPPVNRASTNDHRPRRLWVEVS</sequence>
<evidence type="ECO:0000256" key="1">
    <source>
        <dbReference type="SAM" id="MobiDB-lite"/>
    </source>
</evidence>
<feature type="compositionally biased region" description="Pro residues" evidence="1">
    <location>
        <begin position="62"/>
        <end position="72"/>
    </location>
</feature>
<feature type="region of interest" description="Disordered" evidence="1">
    <location>
        <begin position="1"/>
        <end position="90"/>
    </location>
</feature>
<feature type="compositionally biased region" description="Low complexity" evidence="1">
    <location>
        <begin position="15"/>
        <end position="29"/>
    </location>
</feature>
<evidence type="ECO:0000313" key="2">
    <source>
        <dbReference type="EMBL" id="KAK4131750.1"/>
    </source>
</evidence>